<dbReference type="Proteomes" id="UP000275579">
    <property type="component" value="Chromosome"/>
</dbReference>
<evidence type="ECO:0000313" key="3">
    <source>
        <dbReference type="Proteomes" id="UP000275579"/>
    </source>
</evidence>
<dbReference type="RefSeq" id="WP_127154187.1">
    <property type="nucleotide sequence ID" value="NZ_CP029042.1"/>
</dbReference>
<accession>A0A3S9YK78</accession>
<evidence type="ECO:0000313" key="2">
    <source>
        <dbReference type="EMBL" id="AZS75436.1"/>
    </source>
</evidence>
<evidence type="ECO:0000256" key="1">
    <source>
        <dbReference type="SAM" id="MobiDB-lite"/>
    </source>
</evidence>
<dbReference type="EMBL" id="CP029042">
    <property type="protein sequence ID" value="AZS75436.1"/>
    <property type="molecule type" value="Genomic_DNA"/>
</dbReference>
<organism evidence="2 3">
    <name type="scientific">Streptomyces lydicus</name>
    <dbReference type="NCBI Taxonomy" id="47763"/>
    <lineage>
        <taxon>Bacteria</taxon>
        <taxon>Bacillati</taxon>
        <taxon>Actinomycetota</taxon>
        <taxon>Actinomycetes</taxon>
        <taxon>Kitasatosporales</taxon>
        <taxon>Streptomycetaceae</taxon>
        <taxon>Streptomyces</taxon>
    </lineage>
</organism>
<dbReference type="AlphaFoldDB" id="A0A3S9YK78"/>
<gene>
    <name evidence="2" type="ORF">DDE74_35050</name>
</gene>
<protein>
    <submittedName>
        <fullName evidence="2">Uncharacterized protein</fullName>
    </submittedName>
</protein>
<sequence length="276" mass="30574">MPGIIVTRRDLDFLFHQLCSTTAVLGYLFRVADLPTVALGEEPVRYYELAAADLDAPPGAIDFGIFGPGAQVTSVPQLPQAPAGDDDSQAHHMIRIILEDLANSPLQEPITEADRLTVLHDVDRLPVSTRAEWGHLLLEMLDDVPHVPDGHCKWRFRRHLNDDGMRQLIFGAATRYAPDIQGSFSAYVQLRHHEVTERTGGAEEASTLGVLFTPRHDGYRPWDTTMVRTYGPSQLTDEELQLFDETWNHSGGDLADETSTLPQPRQHGPGIAPDSA</sequence>
<reference evidence="2 3" key="1">
    <citation type="submission" date="2018-04" db="EMBL/GenBank/DDBJ databases">
        <title>Complete genome sequences of Streptomyces lydicus strain WYEC and characterization of antagonistic properties of biological control agents.</title>
        <authorList>
            <person name="Mariita R.M."/>
            <person name="Sello J.K."/>
        </authorList>
    </citation>
    <scope>NUCLEOTIDE SEQUENCE [LARGE SCALE GENOMIC DNA]</scope>
    <source>
        <strain evidence="2 3">WYEC 108</strain>
    </source>
</reference>
<feature type="region of interest" description="Disordered" evidence="1">
    <location>
        <begin position="248"/>
        <end position="276"/>
    </location>
</feature>
<proteinExistence type="predicted"/>
<name>A0A3S9YK78_9ACTN</name>